<dbReference type="AlphaFoldDB" id="A0AA40B519"/>
<proteinExistence type="predicted"/>
<dbReference type="RefSeq" id="XP_060300363.1">
    <property type="nucleotide sequence ID" value="XM_060441258.1"/>
</dbReference>
<organism evidence="1 2">
    <name type="scientific">Lasiosphaeria miniovina</name>
    <dbReference type="NCBI Taxonomy" id="1954250"/>
    <lineage>
        <taxon>Eukaryota</taxon>
        <taxon>Fungi</taxon>
        <taxon>Dikarya</taxon>
        <taxon>Ascomycota</taxon>
        <taxon>Pezizomycotina</taxon>
        <taxon>Sordariomycetes</taxon>
        <taxon>Sordariomycetidae</taxon>
        <taxon>Sordariales</taxon>
        <taxon>Lasiosphaeriaceae</taxon>
        <taxon>Lasiosphaeria</taxon>
    </lineage>
</organism>
<evidence type="ECO:0000313" key="1">
    <source>
        <dbReference type="EMBL" id="KAK0727508.1"/>
    </source>
</evidence>
<name>A0AA40B519_9PEZI</name>
<protein>
    <submittedName>
        <fullName evidence="1">Uncharacterized protein</fullName>
    </submittedName>
</protein>
<sequence>MKGVTMGGRRQGSRQGTICLAGGYTGCADCVGLCNGRPGLGGKVCRAGPGNKDPC</sequence>
<dbReference type="GeneID" id="85324528"/>
<gene>
    <name evidence="1" type="ORF">B0T26DRAFT_694803</name>
</gene>
<comment type="caution">
    <text evidence="1">The sequence shown here is derived from an EMBL/GenBank/DDBJ whole genome shotgun (WGS) entry which is preliminary data.</text>
</comment>
<dbReference type="EMBL" id="JAUIRO010000002">
    <property type="protein sequence ID" value="KAK0727508.1"/>
    <property type="molecule type" value="Genomic_DNA"/>
</dbReference>
<accession>A0AA40B519</accession>
<dbReference type="Proteomes" id="UP001172101">
    <property type="component" value="Unassembled WGS sequence"/>
</dbReference>
<keyword evidence="2" id="KW-1185">Reference proteome</keyword>
<evidence type="ECO:0000313" key="2">
    <source>
        <dbReference type="Proteomes" id="UP001172101"/>
    </source>
</evidence>
<reference evidence="1" key="1">
    <citation type="submission" date="2023-06" db="EMBL/GenBank/DDBJ databases">
        <title>Genome-scale phylogeny and comparative genomics of the fungal order Sordariales.</title>
        <authorList>
            <consortium name="Lawrence Berkeley National Laboratory"/>
            <person name="Hensen N."/>
            <person name="Bonometti L."/>
            <person name="Westerberg I."/>
            <person name="Brannstrom I.O."/>
            <person name="Guillou S."/>
            <person name="Cros-Aarteil S."/>
            <person name="Calhoun S."/>
            <person name="Haridas S."/>
            <person name="Kuo A."/>
            <person name="Mondo S."/>
            <person name="Pangilinan J."/>
            <person name="Riley R."/>
            <person name="LaButti K."/>
            <person name="Andreopoulos B."/>
            <person name="Lipzen A."/>
            <person name="Chen C."/>
            <person name="Yanf M."/>
            <person name="Daum C."/>
            <person name="Ng V."/>
            <person name="Clum A."/>
            <person name="Steindorff A."/>
            <person name="Ohm R."/>
            <person name="Martin F."/>
            <person name="Silar P."/>
            <person name="Natvig D."/>
            <person name="Lalanne C."/>
            <person name="Gautier V."/>
            <person name="Ament-velasquez S.L."/>
            <person name="Kruys A."/>
            <person name="Hutchinson M.I."/>
            <person name="Powell A.J."/>
            <person name="Barry K."/>
            <person name="Miller A.N."/>
            <person name="Grigoriev I.V."/>
            <person name="Debuchy R."/>
            <person name="Gladieux P."/>
            <person name="Thoren M.H."/>
            <person name="Johannesson H."/>
        </authorList>
    </citation>
    <scope>NUCLEOTIDE SEQUENCE</scope>
    <source>
        <strain evidence="1">SMH2392-1A</strain>
    </source>
</reference>